<sequence length="305" mass="32476">MTDDEFATVERPRPRWNGPPLLLSSGGARVLVAGTGTHRPGSPLPAVPAVPATVADVGRCLVERGGLAPAHLTVRLDPATPADLGQALDRLAQEATSVLMFYYVGHGLIGPDNELHLATRATVDLGRGAPGYQALPYGVVRQILSASRAELVVVVLDCCFAGRAHGASSQAVERVFDSMWQGAYLITSSSRDENSWALPGVRHTAFSGALLRLLNAGDPAGPSVFTLDHVYHTLARRLPDAGFPPLAARPPTWAIVARSRSTRPTWPRAPGRSRRSRRPATRPARTGGWPCTGPRTRRCSSGGRS</sequence>
<name>A0A7W9G7M4_9ACTN</name>
<evidence type="ECO:0000256" key="1">
    <source>
        <dbReference type="SAM" id="MobiDB-lite"/>
    </source>
</evidence>
<dbReference type="EMBL" id="JACHMB010000001">
    <property type="protein sequence ID" value="MBB5778712.1"/>
    <property type="molecule type" value="Genomic_DNA"/>
</dbReference>
<evidence type="ECO:0000313" key="3">
    <source>
        <dbReference type="EMBL" id="MBB5778712.1"/>
    </source>
</evidence>
<dbReference type="Proteomes" id="UP000579153">
    <property type="component" value="Unassembled WGS sequence"/>
</dbReference>
<gene>
    <name evidence="3" type="ORF">HD596_005468</name>
</gene>
<comment type="caution">
    <text evidence="3">The sequence shown here is derived from an EMBL/GenBank/DDBJ whole genome shotgun (WGS) entry which is preliminary data.</text>
</comment>
<evidence type="ECO:0000259" key="2">
    <source>
        <dbReference type="Pfam" id="PF00656"/>
    </source>
</evidence>
<dbReference type="AlphaFoldDB" id="A0A7W9G7M4"/>
<dbReference type="GO" id="GO:0004197">
    <property type="term" value="F:cysteine-type endopeptidase activity"/>
    <property type="evidence" value="ECO:0007669"/>
    <property type="project" value="InterPro"/>
</dbReference>
<dbReference type="RefSeq" id="WP_246554865.1">
    <property type="nucleotide sequence ID" value="NZ_JACHMB010000001.1"/>
</dbReference>
<organism evidence="3 4">
    <name type="scientific">Nonomuraea jabiensis</name>
    <dbReference type="NCBI Taxonomy" id="882448"/>
    <lineage>
        <taxon>Bacteria</taxon>
        <taxon>Bacillati</taxon>
        <taxon>Actinomycetota</taxon>
        <taxon>Actinomycetes</taxon>
        <taxon>Streptosporangiales</taxon>
        <taxon>Streptosporangiaceae</taxon>
        <taxon>Nonomuraea</taxon>
    </lineage>
</organism>
<dbReference type="InterPro" id="IPR011600">
    <property type="entry name" value="Pept_C14_caspase"/>
</dbReference>
<dbReference type="GO" id="GO:0006508">
    <property type="term" value="P:proteolysis"/>
    <property type="evidence" value="ECO:0007669"/>
    <property type="project" value="InterPro"/>
</dbReference>
<keyword evidence="4" id="KW-1185">Reference proteome</keyword>
<proteinExistence type="predicted"/>
<dbReference type="NCBIfam" id="NF047832">
    <property type="entry name" value="caspase_w_EACC1"/>
    <property type="match status" value="1"/>
</dbReference>
<feature type="region of interest" description="Disordered" evidence="1">
    <location>
        <begin position="258"/>
        <end position="305"/>
    </location>
</feature>
<feature type="compositionally biased region" description="Basic residues" evidence="1">
    <location>
        <begin position="271"/>
        <end position="280"/>
    </location>
</feature>
<feature type="domain" description="Peptidase C14 caspase" evidence="2">
    <location>
        <begin position="79"/>
        <end position="218"/>
    </location>
</feature>
<dbReference type="Pfam" id="PF00656">
    <property type="entry name" value="Peptidase_C14"/>
    <property type="match status" value="1"/>
</dbReference>
<dbReference type="Gene3D" id="3.40.50.1460">
    <property type="match status" value="1"/>
</dbReference>
<accession>A0A7W9G7M4</accession>
<protein>
    <recommendedName>
        <fullName evidence="2">Peptidase C14 caspase domain-containing protein</fullName>
    </recommendedName>
</protein>
<reference evidence="3 4" key="1">
    <citation type="submission" date="2020-08" db="EMBL/GenBank/DDBJ databases">
        <title>Sequencing the genomes of 1000 actinobacteria strains.</title>
        <authorList>
            <person name="Klenk H.-P."/>
        </authorList>
    </citation>
    <scope>NUCLEOTIDE SEQUENCE [LARGE SCALE GENOMIC DNA]</scope>
    <source>
        <strain evidence="3 4">DSM 45507</strain>
    </source>
</reference>
<evidence type="ECO:0000313" key="4">
    <source>
        <dbReference type="Proteomes" id="UP000579153"/>
    </source>
</evidence>